<dbReference type="RefSeq" id="WP_141198874.1">
    <property type="nucleotide sequence ID" value="NZ_CP041186.1"/>
</dbReference>
<evidence type="ECO:0000256" key="5">
    <source>
        <dbReference type="SAM" id="MobiDB-lite"/>
    </source>
</evidence>
<keyword evidence="9" id="KW-1185">Reference proteome</keyword>
<dbReference type="EMBL" id="CP041186">
    <property type="protein sequence ID" value="QDG52402.1"/>
    <property type="molecule type" value="Genomic_DNA"/>
</dbReference>
<proteinExistence type="inferred from homology"/>
<dbReference type="HAMAP" id="MF_01401">
    <property type="entry name" value="MsrA"/>
    <property type="match status" value="1"/>
</dbReference>
<dbReference type="Proteomes" id="UP000315995">
    <property type="component" value="Chromosome"/>
</dbReference>
<dbReference type="InterPro" id="IPR036509">
    <property type="entry name" value="Met_Sox_Rdtase_MsrA_sf"/>
</dbReference>
<feature type="chain" id="PRO_5030106519" description="Peptide methionine sulfoxide reductase MsrA" evidence="6">
    <location>
        <begin position="29"/>
        <end position="246"/>
    </location>
</feature>
<evidence type="ECO:0000256" key="4">
    <source>
        <dbReference type="HAMAP-Rule" id="MF_01401"/>
    </source>
</evidence>
<keyword evidence="6" id="KW-0732">Signal</keyword>
<dbReference type="GO" id="GO:0033744">
    <property type="term" value="F:L-methionine:thioredoxin-disulfide S-oxidoreductase activity"/>
    <property type="evidence" value="ECO:0007669"/>
    <property type="project" value="RHEA"/>
</dbReference>
<name>A0A4Y6PVQ0_PERCE</name>
<comment type="catalytic activity">
    <reaction evidence="3 4">
        <text>[thioredoxin]-disulfide + L-methionine + H2O = L-methionine (S)-S-oxide + [thioredoxin]-dithiol</text>
        <dbReference type="Rhea" id="RHEA:19993"/>
        <dbReference type="Rhea" id="RHEA-COMP:10698"/>
        <dbReference type="Rhea" id="RHEA-COMP:10700"/>
        <dbReference type="ChEBI" id="CHEBI:15377"/>
        <dbReference type="ChEBI" id="CHEBI:29950"/>
        <dbReference type="ChEBI" id="CHEBI:50058"/>
        <dbReference type="ChEBI" id="CHEBI:57844"/>
        <dbReference type="ChEBI" id="CHEBI:58772"/>
        <dbReference type="EC" id="1.8.4.11"/>
    </reaction>
</comment>
<feature type="domain" description="Peptide methionine sulphoxide reductase MsrA" evidence="7">
    <location>
        <begin position="76"/>
        <end position="226"/>
    </location>
</feature>
<comment type="similarity">
    <text evidence="4">Belongs to the MsrA Met sulfoxide reductase family.</text>
</comment>
<gene>
    <name evidence="4 8" type="primary">msrA</name>
    <name evidence="8" type="ORF">FIV42_17135</name>
</gene>
<evidence type="ECO:0000256" key="1">
    <source>
        <dbReference type="ARBA" id="ARBA00023002"/>
    </source>
</evidence>
<keyword evidence="1 4" id="KW-0560">Oxidoreductase</keyword>
<dbReference type="PROSITE" id="PS51257">
    <property type="entry name" value="PROKAR_LIPOPROTEIN"/>
    <property type="match status" value="1"/>
</dbReference>
<evidence type="ECO:0000256" key="6">
    <source>
        <dbReference type="SAM" id="SignalP"/>
    </source>
</evidence>
<dbReference type="NCBIfam" id="TIGR00401">
    <property type="entry name" value="msrA"/>
    <property type="match status" value="1"/>
</dbReference>
<feature type="signal peptide" evidence="6">
    <location>
        <begin position="1"/>
        <end position="28"/>
    </location>
</feature>
<reference evidence="8 9" key="1">
    <citation type="submission" date="2019-06" db="EMBL/GenBank/DDBJ databases">
        <title>Persicimonas caeni gen. nov., sp. nov., a predatory bacterium isolated from solar saltern.</title>
        <authorList>
            <person name="Wang S."/>
        </authorList>
    </citation>
    <scope>NUCLEOTIDE SEQUENCE [LARGE SCALE GENOMIC DNA]</scope>
    <source>
        <strain evidence="8 9">YN101</strain>
    </source>
</reference>
<accession>A0A5B8Y7B3</accession>
<evidence type="ECO:0000256" key="3">
    <source>
        <dbReference type="ARBA" id="ARBA00048782"/>
    </source>
</evidence>
<dbReference type="InterPro" id="IPR002569">
    <property type="entry name" value="Met_Sox_Rdtase_MsrA_dom"/>
</dbReference>
<evidence type="ECO:0000313" key="8">
    <source>
        <dbReference type="EMBL" id="QDG52402.1"/>
    </source>
</evidence>
<dbReference type="GO" id="GO:0008113">
    <property type="term" value="F:peptide-methionine (S)-S-oxide reductase activity"/>
    <property type="evidence" value="ECO:0007669"/>
    <property type="project" value="UniProtKB-UniRule"/>
</dbReference>
<dbReference type="Gene3D" id="3.30.1060.10">
    <property type="entry name" value="Peptide methionine sulphoxide reductase MsrA"/>
    <property type="match status" value="1"/>
</dbReference>
<comment type="catalytic activity">
    <reaction evidence="2 4">
        <text>L-methionyl-[protein] + [thioredoxin]-disulfide + H2O = L-methionyl-(S)-S-oxide-[protein] + [thioredoxin]-dithiol</text>
        <dbReference type="Rhea" id="RHEA:14217"/>
        <dbReference type="Rhea" id="RHEA-COMP:10698"/>
        <dbReference type="Rhea" id="RHEA-COMP:10700"/>
        <dbReference type="Rhea" id="RHEA-COMP:12313"/>
        <dbReference type="Rhea" id="RHEA-COMP:12315"/>
        <dbReference type="ChEBI" id="CHEBI:15377"/>
        <dbReference type="ChEBI" id="CHEBI:16044"/>
        <dbReference type="ChEBI" id="CHEBI:29950"/>
        <dbReference type="ChEBI" id="CHEBI:44120"/>
        <dbReference type="ChEBI" id="CHEBI:50058"/>
        <dbReference type="EC" id="1.8.4.11"/>
    </reaction>
</comment>
<organism evidence="8 9">
    <name type="scientific">Persicimonas caeni</name>
    <dbReference type="NCBI Taxonomy" id="2292766"/>
    <lineage>
        <taxon>Bacteria</taxon>
        <taxon>Deltaproteobacteria</taxon>
        <taxon>Bradymonadales</taxon>
        <taxon>Bradymonadaceae</taxon>
        <taxon>Persicimonas</taxon>
    </lineage>
</organism>
<evidence type="ECO:0000256" key="2">
    <source>
        <dbReference type="ARBA" id="ARBA00047806"/>
    </source>
</evidence>
<dbReference type="SUPFAM" id="SSF55068">
    <property type="entry name" value="Peptide methionine sulfoxide reductase"/>
    <property type="match status" value="1"/>
</dbReference>
<accession>A0A4Y6PVQ0</accession>
<dbReference type="PANTHER" id="PTHR43774">
    <property type="entry name" value="PEPTIDE METHIONINE SULFOXIDE REDUCTASE"/>
    <property type="match status" value="1"/>
</dbReference>
<dbReference type="PANTHER" id="PTHR43774:SF1">
    <property type="entry name" value="PEPTIDE METHIONINE SULFOXIDE REDUCTASE MSRA 2"/>
    <property type="match status" value="1"/>
</dbReference>
<dbReference type="OrthoDB" id="4174719at2"/>
<protein>
    <recommendedName>
        <fullName evidence="4">Peptide methionine sulfoxide reductase MsrA</fullName>
        <shortName evidence="4">Protein-methionine-S-oxide reductase</shortName>
        <ecNumber evidence="4">1.8.4.11</ecNumber>
    </recommendedName>
    <alternativeName>
        <fullName evidence="4">Peptide-methionine (S)-S-oxide reductase</fullName>
        <shortName evidence="4">Peptide Met(O) reductase</shortName>
    </alternativeName>
</protein>
<evidence type="ECO:0000313" key="9">
    <source>
        <dbReference type="Proteomes" id="UP000315995"/>
    </source>
</evidence>
<comment type="function">
    <text evidence="4">Has an important function as a repair enzyme for proteins that have been inactivated by oxidation. Catalyzes the reversible oxidation-reduction of methionine sulfoxide in proteins to methionine.</text>
</comment>
<feature type="active site" evidence="4">
    <location>
        <position position="82"/>
    </location>
</feature>
<evidence type="ECO:0000259" key="7">
    <source>
        <dbReference type="Pfam" id="PF01625"/>
    </source>
</evidence>
<feature type="region of interest" description="Disordered" evidence="5">
    <location>
        <begin position="26"/>
        <end position="68"/>
    </location>
</feature>
<dbReference type="AlphaFoldDB" id="A0A4Y6PVQ0"/>
<dbReference type="EC" id="1.8.4.11" evidence="4"/>
<sequence length="246" mass="27469">MNKHIVPILLVLLAVVLAISACKPTRSADEGSDTVAAENEEQASGEQVESAGEAQESGQGTEALPPTAEDPSLEIATFAGGCFWCMEPPFDKVDGVVRTISGYTGGKEKSPTYKEVSYGKTTHAEAVRVYYEPDTVSYEELLDVFWRNINPTQKNGQFVDIGSQYRTAIYVHDDEQRKLAEQSRRELEASGRFTEPIVTEIEPAGTFWKAEEYHQDFYKKSPVRYKSYRSGSGRDEFIEKVWGDSE</sequence>
<dbReference type="Pfam" id="PF01625">
    <property type="entry name" value="PMSR"/>
    <property type="match status" value="1"/>
</dbReference>